<reference evidence="1 2" key="1">
    <citation type="submission" date="2023-07" db="EMBL/GenBank/DDBJ databases">
        <title>Genomic Encyclopedia of Type Strains, Phase IV (KMG-IV): sequencing the most valuable type-strain genomes for metagenomic binning, comparative biology and taxonomic classification.</title>
        <authorList>
            <person name="Goeker M."/>
        </authorList>
    </citation>
    <scope>NUCLEOTIDE SEQUENCE [LARGE SCALE GENOMIC DNA]</scope>
    <source>
        <strain evidence="1 2">DSM 12751</strain>
    </source>
</reference>
<dbReference type="Proteomes" id="UP001235840">
    <property type="component" value="Unassembled WGS sequence"/>
</dbReference>
<protein>
    <recommendedName>
        <fullName evidence="3">50S ribosomal protein L36</fullName>
    </recommendedName>
</protein>
<organism evidence="1 2">
    <name type="scientific">Caldalkalibacillus horti</name>
    <dbReference type="NCBI Taxonomy" id="77523"/>
    <lineage>
        <taxon>Bacteria</taxon>
        <taxon>Bacillati</taxon>
        <taxon>Bacillota</taxon>
        <taxon>Bacilli</taxon>
        <taxon>Bacillales</taxon>
        <taxon>Bacillaceae</taxon>
        <taxon>Caldalkalibacillus</taxon>
    </lineage>
</organism>
<keyword evidence="2" id="KW-1185">Reference proteome</keyword>
<evidence type="ECO:0000313" key="1">
    <source>
        <dbReference type="EMBL" id="MDQ0168190.1"/>
    </source>
</evidence>
<name>A0ABT9W4M4_9BACI</name>
<proteinExistence type="predicted"/>
<dbReference type="EMBL" id="JAUSTY010000025">
    <property type="protein sequence ID" value="MDQ0168190.1"/>
    <property type="molecule type" value="Genomic_DNA"/>
</dbReference>
<evidence type="ECO:0008006" key="3">
    <source>
        <dbReference type="Google" id="ProtNLM"/>
    </source>
</evidence>
<gene>
    <name evidence="1" type="ORF">J2S11_004142</name>
</gene>
<comment type="caution">
    <text evidence="1">The sequence shown here is derived from an EMBL/GenBank/DDBJ whole genome shotgun (WGS) entry which is preliminary data.</text>
</comment>
<accession>A0ABT9W4M4</accession>
<sequence>MSRRKRRIVFVKLRPGQVLVAVVKRRHHHR</sequence>
<evidence type="ECO:0000313" key="2">
    <source>
        <dbReference type="Proteomes" id="UP001235840"/>
    </source>
</evidence>